<accession>A0AAV3XZS1</accession>
<dbReference type="Proteomes" id="UP000735302">
    <property type="component" value="Unassembled WGS sequence"/>
</dbReference>
<dbReference type="InterPro" id="IPR057448">
    <property type="entry name" value="BCL-11A_Znf_CCHC"/>
</dbReference>
<evidence type="ECO:0000256" key="1">
    <source>
        <dbReference type="SAM" id="MobiDB-lite"/>
    </source>
</evidence>
<evidence type="ECO:0000313" key="4">
    <source>
        <dbReference type="Proteomes" id="UP000735302"/>
    </source>
</evidence>
<keyword evidence="4" id="KW-1185">Reference proteome</keyword>
<dbReference type="Pfam" id="PF25491">
    <property type="entry name" value="CCHC_BCL-11A"/>
    <property type="match status" value="1"/>
</dbReference>
<feature type="domain" description="BCL-11A-like CCHC zinc finger" evidence="2">
    <location>
        <begin position="37"/>
        <end position="63"/>
    </location>
</feature>
<reference evidence="3 4" key="1">
    <citation type="journal article" date="2021" name="Elife">
        <title>Chloroplast acquisition without the gene transfer in kleptoplastic sea slugs, Plakobranchus ocellatus.</title>
        <authorList>
            <person name="Maeda T."/>
            <person name="Takahashi S."/>
            <person name="Yoshida T."/>
            <person name="Shimamura S."/>
            <person name="Takaki Y."/>
            <person name="Nagai Y."/>
            <person name="Toyoda A."/>
            <person name="Suzuki Y."/>
            <person name="Arimoto A."/>
            <person name="Ishii H."/>
            <person name="Satoh N."/>
            <person name="Nishiyama T."/>
            <person name="Hasebe M."/>
            <person name="Maruyama T."/>
            <person name="Minagawa J."/>
            <person name="Obokata J."/>
            <person name="Shigenobu S."/>
        </authorList>
    </citation>
    <scope>NUCLEOTIDE SEQUENCE [LARGE SCALE GENOMIC DNA]</scope>
</reference>
<comment type="caution">
    <text evidence="3">The sequence shown here is derived from an EMBL/GenBank/DDBJ whole genome shotgun (WGS) entry which is preliminary data.</text>
</comment>
<feature type="region of interest" description="Disordered" evidence="1">
    <location>
        <begin position="61"/>
        <end position="83"/>
    </location>
</feature>
<sequence>MEISSNDQLQMRCAYGDSLKQSASDGHRSSHLSNPDYLTCGDCAREFLLDNITLFITHKARGCPRKARPERVEPPDDGGEGET</sequence>
<dbReference type="EMBL" id="BLXT01000255">
    <property type="protein sequence ID" value="GFN75218.1"/>
    <property type="molecule type" value="Genomic_DNA"/>
</dbReference>
<evidence type="ECO:0000259" key="2">
    <source>
        <dbReference type="Pfam" id="PF25491"/>
    </source>
</evidence>
<protein>
    <recommendedName>
        <fullName evidence="2">BCL-11A-like CCHC zinc finger domain-containing protein</fullName>
    </recommendedName>
</protein>
<gene>
    <name evidence="3" type="ORF">PoB_000172400</name>
</gene>
<proteinExistence type="predicted"/>
<evidence type="ECO:0000313" key="3">
    <source>
        <dbReference type="EMBL" id="GFN75218.1"/>
    </source>
</evidence>
<name>A0AAV3XZS1_9GAST</name>
<dbReference type="AlphaFoldDB" id="A0AAV3XZS1"/>
<organism evidence="3 4">
    <name type="scientific">Plakobranchus ocellatus</name>
    <dbReference type="NCBI Taxonomy" id="259542"/>
    <lineage>
        <taxon>Eukaryota</taxon>
        <taxon>Metazoa</taxon>
        <taxon>Spiralia</taxon>
        <taxon>Lophotrochozoa</taxon>
        <taxon>Mollusca</taxon>
        <taxon>Gastropoda</taxon>
        <taxon>Heterobranchia</taxon>
        <taxon>Euthyneura</taxon>
        <taxon>Panpulmonata</taxon>
        <taxon>Sacoglossa</taxon>
        <taxon>Placobranchoidea</taxon>
        <taxon>Plakobranchidae</taxon>
        <taxon>Plakobranchus</taxon>
    </lineage>
</organism>